<name>A0A8C5MA91_9ANUR</name>
<evidence type="ECO:0000256" key="1">
    <source>
        <dbReference type="ARBA" id="ARBA00004239"/>
    </source>
</evidence>
<dbReference type="Ensembl" id="ENSLLET00000011775.1">
    <property type="protein sequence ID" value="ENSLLEP00000011319.1"/>
    <property type="gene ID" value="ENSLLEG00000007204.1"/>
</dbReference>
<dbReference type="GO" id="GO:0005886">
    <property type="term" value="C:plasma membrane"/>
    <property type="evidence" value="ECO:0007669"/>
    <property type="project" value="UniProtKB-SubCell"/>
</dbReference>
<evidence type="ECO:0000256" key="17">
    <source>
        <dbReference type="SAM" id="MobiDB-lite"/>
    </source>
</evidence>
<evidence type="ECO:0000256" key="13">
    <source>
        <dbReference type="ARBA" id="ARBA00023207"/>
    </source>
</evidence>
<evidence type="ECO:0000256" key="14">
    <source>
        <dbReference type="ARBA" id="ARBA00023288"/>
    </source>
</evidence>
<dbReference type="PANTHER" id="PTHR10822">
    <property type="entry name" value="GLYPICAN"/>
    <property type="match status" value="1"/>
</dbReference>
<feature type="compositionally biased region" description="Basic and acidic residues" evidence="17">
    <location>
        <begin position="354"/>
        <end position="380"/>
    </location>
</feature>
<comment type="function">
    <text evidence="16">Cell surface proteoglycan.</text>
</comment>
<feature type="region of interest" description="Disordered" evidence="17">
    <location>
        <begin position="351"/>
        <end position="382"/>
    </location>
</feature>
<comment type="subcellular location">
    <subcellularLocation>
        <location evidence="2 16">Cell membrane</location>
        <topology evidence="2 16">Lipid-anchor</topology>
        <topology evidence="2 16">GPI-anchor</topology>
    </subcellularLocation>
    <subcellularLocation>
        <location evidence="1">Secreted</location>
        <location evidence="1">Extracellular space</location>
    </subcellularLocation>
</comment>
<comment type="similarity">
    <text evidence="3 15">Belongs to the glypican family.</text>
</comment>
<organism evidence="18 19">
    <name type="scientific">Leptobrachium leishanense</name>
    <name type="common">Leishan spiny toad</name>
    <dbReference type="NCBI Taxonomy" id="445787"/>
    <lineage>
        <taxon>Eukaryota</taxon>
        <taxon>Metazoa</taxon>
        <taxon>Chordata</taxon>
        <taxon>Craniata</taxon>
        <taxon>Vertebrata</taxon>
        <taxon>Euteleostomi</taxon>
        <taxon>Amphibia</taxon>
        <taxon>Batrachia</taxon>
        <taxon>Anura</taxon>
        <taxon>Pelobatoidea</taxon>
        <taxon>Megophryidae</taxon>
        <taxon>Leptobrachium</taxon>
    </lineage>
</organism>
<keyword evidence="13 16" id="KW-0357">Heparan sulfate</keyword>
<proteinExistence type="inferred from homology"/>
<evidence type="ECO:0000256" key="4">
    <source>
        <dbReference type="ARBA" id="ARBA00014714"/>
    </source>
</evidence>
<accession>A0A8C5MA91</accession>
<dbReference type="AlphaFoldDB" id="A0A8C5MA91"/>
<evidence type="ECO:0000256" key="15">
    <source>
        <dbReference type="RuleBase" id="RU003518"/>
    </source>
</evidence>
<evidence type="ECO:0000256" key="5">
    <source>
        <dbReference type="ARBA" id="ARBA00022475"/>
    </source>
</evidence>
<keyword evidence="8" id="KW-0732">Signal</keyword>
<evidence type="ECO:0000256" key="2">
    <source>
        <dbReference type="ARBA" id="ARBA00004609"/>
    </source>
</evidence>
<dbReference type="PROSITE" id="PS01207">
    <property type="entry name" value="GLYPICAN"/>
    <property type="match status" value="1"/>
</dbReference>
<sequence>MQMPWRREVALDTTQRFTAMWLILPRYPDSRRTRCLNTLSSGSELQEEKLGYDRGVANIPDGEHLRTCPQGYTCCTSEMEENFANTSRFELETLLKESSLSLQGSLIAQHRKFNAYFQTLLNRSEQSLQESFPNMYGDLYTQNERRFRDLYSELRRYYRGSGVSLEESLNDFWSRLLELLFKAQNPQLSITDEYVDCMKQNDQLKQFGDIPREVKLKATRAFIAARSFVQGLSAAADIVRRVTQVPMSAECTGALMKLVYCPHCQGLSNTKPCVNFCWNVMCGCLANQADLDSEWKNLIESLLLVADKFSGASNVVNIVASIPSKISEAITYMQENKEVIANKIFKSCGNPEKINSERNNKGSKPEERRRKAKGSQEDKSAVGSADSLVTDVKLMLSDYQDYWVSLPTQFCNDKVTAGPANEDRCWNGNTKGRYMPERMGRGLASQINNPEVDVDITKPDMSIRQQIMQLKIMTNRLRNAYNGNDVDFQDTSDDISGSGSGDGCTEDICGRRSSGDTVLQQPATHAEPGQPGKSIPGKGATLYSWDLFLFLVALLVVRW</sequence>
<dbReference type="GO" id="GO:0045202">
    <property type="term" value="C:synapse"/>
    <property type="evidence" value="ECO:0007669"/>
    <property type="project" value="TreeGrafter"/>
</dbReference>
<keyword evidence="19" id="KW-1185">Reference proteome</keyword>
<keyword evidence="12" id="KW-0325">Glycoprotein</keyword>
<evidence type="ECO:0000256" key="3">
    <source>
        <dbReference type="ARBA" id="ARBA00010260"/>
    </source>
</evidence>
<dbReference type="GO" id="GO:0016477">
    <property type="term" value="P:cell migration"/>
    <property type="evidence" value="ECO:0007669"/>
    <property type="project" value="TreeGrafter"/>
</dbReference>
<keyword evidence="10 16" id="KW-0472">Membrane</keyword>
<evidence type="ECO:0000256" key="16">
    <source>
        <dbReference type="RuleBase" id="RU003519"/>
    </source>
</evidence>
<evidence type="ECO:0000256" key="12">
    <source>
        <dbReference type="ARBA" id="ARBA00023180"/>
    </source>
</evidence>
<gene>
    <name evidence="18" type="primary">GPC1</name>
</gene>
<keyword evidence="11" id="KW-1015">Disulfide bond</keyword>
<reference evidence="18" key="2">
    <citation type="submission" date="2025-09" db="UniProtKB">
        <authorList>
            <consortium name="Ensembl"/>
        </authorList>
    </citation>
    <scope>IDENTIFICATION</scope>
</reference>
<evidence type="ECO:0000256" key="9">
    <source>
        <dbReference type="ARBA" id="ARBA00022974"/>
    </source>
</evidence>
<evidence type="ECO:0000256" key="6">
    <source>
        <dbReference type="ARBA" id="ARBA00022525"/>
    </source>
</evidence>
<dbReference type="GO" id="GO:0017134">
    <property type="term" value="F:fibroblast growth factor binding"/>
    <property type="evidence" value="ECO:0007669"/>
    <property type="project" value="TreeGrafter"/>
</dbReference>
<dbReference type="OrthoDB" id="10010764at2759"/>
<feature type="region of interest" description="Disordered" evidence="17">
    <location>
        <begin position="511"/>
        <end position="536"/>
    </location>
</feature>
<keyword evidence="14 16" id="KW-0449">Lipoprotein</keyword>
<dbReference type="GeneTree" id="ENSGT01050000244897"/>
<dbReference type="Pfam" id="PF01153">
    <property type="entry name" value="Glypican"/>
    <property type="match status" value="1"/>
</dbReference>
<keyword evidence="5" id="KW-1003">Cell membrane</keyword>
<dbReference type="GO" id="GO:0005576">
    <property type="term" value="C:extracellular region"/>
    <property type="evidence" value="ECO:0007669"/>
    <property type="project" value="UniProtKB-SubCell"/>
</dbReference>
<evidence type="ECO:0000256" key="10">
    <source>
        <dbReference type="ARBA" id="ARBA00023136"/>
    </source>
</evidence>
<keyword evidence="7 16" id="KW-0336">GPI-anchor</keyword>
<evidence type="ECO:0000313" key="19">
    <source>
        <dbReference type="Proteomes" id="UP000694569"/>
    </source>
</evidence>
<evidence type="ECO:0000256" key="8">
    <source>
        <dbReference type="ARBA" id="ARBA00022729"/>
    </source>
</evidence>
<dbReference type="GO" id="GO:0040037">
    <property type="term" value="P:negative regulation of fibroblast growth factor receptor signaling pathway"/>
    <property type="evidence" value="ECO:0007669"/>
    <property type="project" value="TreeGrafter"/>
</dbReference>
<evidence type="ECO:0000256" key="7">
    <source>
        <dbReference type="ARBA" id="ARBA00022622"/>
    </source>
</evidence>
<evidence type="ECO:0000313" key="18">
    <source>
        <dbReference type="Ensembl" id="ENSLLEP00000011319.1"/>
    </source>
</evidence>
<dbReference type="InterPro" id="IPR019803">
    <property type="entry name" value="Glypican_CS"/>
</dbReference>
<dbReference type="Proteomes" id="UP000694569">
    <property type="component" value="Unplaced"/>
</dbReference>
<protein>
    <recommendedName>
        <fullName evidence="4">Glypican-1</fullName>
    </recommendedName>
</protein>
<dbReference type="GO" id="GO:1905475">
    <property type="term" value="P:regulation of protein localization to membrane"/>
    <property type="evidence" value="ECO:0007669"/>
    <property type="project" value="TreeGrafter"/>
</dbReference>
<keyword evidence="9 16" id="KW-0654">Proteoglycan</keyword>
<dbReference type="InterPro" id="IPR001863">
    <property type="entry name" value="Glypican"/>
</dbReference>
<dbReference type="PANTHER" id="PTHR10822:SF8">
    <property type="entry name" value="GLYPICAN-1"/>
    <property type="match status" value="1"/>
</dbReference>
<reference evidence="18" key="1">
    <citation type="submission" date="2025-08" db="UniProtKB">
        <authorList>
            <consortium name="Ensembl"/>
        </authorList>
    </citation>
    <scope>IDENTIFICATION</scope>
</reference>
<dbReference type="GO" id="GO:0009986">
    <property type="term" value="C:cell surface"/>
    <property type="evidence" value="ECO:0007669"/>
    <property type="project" value="TreeGrafter"/>
</dbReference>
<evidence type="ECO:0000256" key="11">
    <source>
        <dbReference type="ARBA" id="ARBA00023157"/>
    </source>
</evidence>
<dbReference type="GO" id="GO:0098552">
    <property type="term" value="C:side of membrane"/>
    <property type="evidence" value="ECO:0007669"/>
    <property type="project" value="UniProtKB-KW"/>
</dbReference>
<keyword evidence="6" id="KW-0964">Secreted</keyword>